<dbReference type="SUPFAM" id="SSF47413">
    <property type="entry name" value="lambda repressor-like DNA-binding domains"/>
    <property type="match status" value="1"/>
</dbReference>
<evidence type="ECO:0000256" key="2">
    <source>
        <dbReference type="ARBA" id="ARBA00023015"/>
    </source>
</evidence>
<dbReference type="AlphaFoldDB" id="A0A1U7JDI6"/>
<keyword evidence="2" id="KW-0805">Transcription regulation</keyword>
<dbReference type="GO" id="GO:0005829">
    <property type="term" value="C:cytosol"/>
    <property type="evidence" value="ECO:0007669"/>
    <property type="project" value="TreeGrafter"/>
</dbReference>
<dbReference type="EMBL" id="LVVZ01000034">
    <property type="protein sequence ID" value="OKL42758.1"/>
    <property type="molecule type" value="Genomic_DNA"/>
</dbReference>
<dbReference type="STRING" id="197461.A3843_00130"/>
<dbReference type="InterPro" id="IPR010982">
    <property type="entry name" value="Lambda_DNA-bd_dom_sf"/>
</dbReference>
<feature type="domain" description="HTH cro/C1-type" evidence="5">
    <location>
        <begin position="10"/>
        <end position="64"/>
    </location>
</feature>
<dbReference type="InterPro" id="IPR001387">
    <property type="entry name" value="Cro/C1-type_HTH"/>
</dbReference>
<evidence type="ECO:0000313" key="6">
    <source>
        <dbReference type="EMBL" id="OKL42758.1"/>
    </source>
</evidence>
<dbReference type="RefSeq" id="WP_028482296.1">
    <property type="nucleotide sequence ID" value="NZ_LVVZ01000034.1"/>
</dbReference>
<comment type="similarity">
    <text evidence="1">Belongs to the short-chain fatty acyl-CoA assimilation regulator (ScfR) family.</text>
</comment>
<dbReference type="InterPro" id="IPR026281">
    <property type="entry name" value="HTH_RamB"/>
</dbReference>
<reference evidence="6 7" key="1">
    <citation type="submission" date="2016-03" db="EMBL/GenBank/DDBJ databases">
        <title>Genome sequence of Nesiotobacter sp. nov., a moderately halophilic alphaproteobacterium isolated from the Yellow Sea, China.</title>
        <authorList>
            <person name="Zhang G."/>
            <person name="Zhang R."/>
        </authorList>
    </citation>
    <scope>NUCLEOTIDE SEQUENCE [LARGE SCALE GENOMIC DNA]</scope>
    <source>
        <strain evidence="6 7">WB1-6</strain>
    </source>
</reference>
<gene>
    <name evidence="6" type="ORF">A3843_00130</name>
</gene>
<protein>
    <submittedName>
        <fullName evidence="6">Cro/Cl family transcriptional regulator</fullName>
    </submittedName>
</protein>
<dbReference type="Pfam" id="PF09856">
    <property type="entry name" value="ScfRs"/>
    <property type="match status" value="1"/>
</dbReference>
<dbReference type="Gene3D" id="1.10.260.40">
    <property type="entry name" value="lambda repressor-like DNA-binding domains"/>
    <property type="match status" value="1"/>
</dbReference>
<dbReference type="Pfam" id="PF06114">
    <property type="entry name" value="Peptidase_M78"/>
    <property type="match status" value="1"/>
</dbReference>
<evidence type="ECO:0000256" key="3">
    <source>
        <dbReference type="ARBA" id="ARBA00023125"/>
    </source>
</evidence>
<keyword evidence="4" id="KW-0804">Transcription</keyword>
<evidence type="ECO:0000256" key="4">
    <source>
        <dbReference type="ARBA" id="ARBA00023163"/>
    </source>
</evidence>
<accession>A0A1U7JDI6</accession>
<sequence length="471" mass="52126">MTKSFMGVRLRVLREERGLSQIGLARMLNLSPSYLNQIERNQRPLTVAVLLRLNEVLGLDVQLFAEGDEARLITDLRAALSDIGTRSSKAELRELATNMPGIAQAIVDMQHKLREATERVDLLAERVSGEASSPRLPTAFEAVRDWFYNRRNYVAPLDEAAEAIGDSLPHGDMTEGLIARLAGRHGVRIRVEPSTRTLRRYDETARLLYLADHLSSGQRAFQIAVQLAFLEQDAALQKLVGDSGLDAEASELLRIGLASYFAGAVILPYRAFLQTAEALSYDIELIGHRFGVGFETTCHRLSTLQRPNARGIPFFFIRVDRAGNISKRQSATDFHFSRVGGSCPLWKVYGAFSDPGKILTQIAEMPDGRRYLWIARTVDHGPVGFGAPRKEFAIALGCDIADAERMVYARGLADAAQDQITPIGPGCKLCERPNCRQRAFPMVGRPLEADATIRNFAPYSATVREIPTGDT</sequence>
<dbReference type="InterPro" id="IPR018653">
    <property type="entry name" value="ScfR_C"/>
</dbReference>
<organism evidence="6 7">
    <name type="scientific">Pseudovibrio exalbescens</name>
    <dbReference type="NCBI Taxonomy" id="197461"/>
    <lineage>
        <taxon>Bacteria</taxon>
        <taxon>Pseudomonadati</taxon>
        <taxon>Pseudomonadota</taxon>
        <taxon>Alphaproteobacteria</taxon>
        <taxon>Hyphomicrobiales</taxon>
        <taxon>Stappiaceae</taxon>
        <taxon>Pseudovibrio</taxon>
    </lineage>
</organism>
<dbReference type="PANTHER" id="PTHR46797">
    <property type="entry name" value="HTH-TYPE TRANSCRIPTIONAL REGULATOR"/>
    <property type="match status" value="1"/>
</dbReference>
<comment type="caution">
    <text evidence="6">The sequence shown here is derived from an EMBL/GenBank/DDBJ whole genome shotgun (WGS) entry which is preliminary data.</text>
</comment>
<dbReference type="GO" id="GO:0003700">
    <property type="term" value="F:DNA-binding transcription factor activity"/>
    <property type="evidence" value="ECO:0007669"/>
    <property type="project" value="TreeGrafter"/>
</dbReference>
<evidence type="ECO:0000259" key="5">
    <source>
        <dbReference type="PROSITE" id="PS50943"/>
    </source>
</evidence>
<keyword evidence="7" id="KW-1185">Reference proteome</keyword>
<dbReference type="Proteomes" id="UP000185783">
    <property type="component" value="Unassembled WGS sequence"/>
</dbReference>
<name>A0A1U7JDI6_9HYPH</name>
<evidence type="ECO:0000256" key="1">
    <source>
        <dbReference type="ARBA" id="ARBA00007227"/>
    </source>
</evidence>
<dbReference type="InterPro" id="IPR010359">
    <property type="entry name" value="IrrE_HExxH"/>
</dbReference>
<evidence type="ECO:0000313" key="7">
    <source>
        <dbReference type="Proteomes" id="UP000185783"/>
    </source>
</evidence>
<dbReference type="InterPro" id="IPR050807">
    <property type="entry name" value="TransReg_Diox_bact_type"/>
</dbReference>
<dbReference type="PANTHER" id="PTHR46797:SF23">
    <property type="entry name" value="HTH-TYPE TRANSCRIPTIONAL REGULATOR SUTR"/>
    <property type="match status" value="1"/>
</dbReference>
<dbReference type="GO" id="GO:0003677">
    <property type="term" value="F:DNA binding"/>
    <property type="evidence" value="ECO:0007669"/>
    <property type="project" value="UniProtKB-KW"/>
</dbReference>
<dbReference type="Pfam" id="PF01381">
    <property type="entry name" value="HTH_3"/>
    <property type="match status" value="1"/>
</dbReference>
<dbReference type="CDD" id="cd00093">
    <property type="entry name" value="HTH_XRE"/>
    <property type="match status" value="1"/>
</dbReference>
<keyword evidence="3" id="KW-0238">DNA-binding</keyword>
<dbReference type="SMART" id="SM00530">
    <property type="entry name" value="HTH_XRE"/>
    <property type="match status" value="1"/>
</dbReference>
<dbReference type="PIRSF" id="PIRSF019251">
    <property type="entry name" value="Rv0465c"/>
    <property type="match status" value="1"/>
</dbReference>
<proteinExistence type="inferred from homology"/>
<dbReference type="PROSITE" id="PS50943">
    <property type="entry name" value="HTH_CROC1"/>
    <property type="match status" value="1"/>
</dbReference>